<proteinExistence type="predicted"/>
<dbReference type="EMBL" id="CP053452">
    <property type="protein sequence ID" value="QJW97497.1"/>
    <property type="molecule type" value="Genomic_DNA"/>
</dbReference>
<protein>
    <submittedName>
        <fullName evidence="1">Uncharacterized protein</fullName>
    </submittedName>
</protein>
<reference evidence="2" key="1">
    <citation type="submission" date="2020-05" db="EMBL/GenBank/DDBJ databases">
        <title>Frigoriglobus tundricola gen. nov., sp. nov., a psychrotolerant cellulolytic planctomycete of the family Gemmataceae with two divergent copies of 16S rRNA gene.</title>
        <authorList>
            <person name="Kulichevskaya I.S."/>
            <person name="Ivanova A.A."/>
            <person name="Naumoff D.G."/>
            <person name="Beletsky A.V."/>
            <person name="Rijpstra W.I.C."/>
            <person name="Sinninghe Damste J.S."/>
            <person name="Mardanov A.V."/>
            <person name="Ravin N.V."/>
            <person name="Dedysh S.N."/>
        </authorList>
    </citation>
    <scope>NUCLEOTIDE SEQUENCE [LARGE SCALE GENOMIC DNA]</scope>
    <source>
        <strain evidence="2">PL17</strain>
    </source>
</reference>
<organism evidence="1 2">
    <name type="scientific">Frigoriglobus tundricola</name>
    <dbReference type="NCBI Taxonomy" id="2774151"/>
    <lineage>
        <taxon>Bacteria</taxon>
        <taxon>Pseudomonadati</taxon>
        <taxon>Planctomycetota</taxon>
        <taxon>Planctomycetia</taxon>
        <taxon>Gemmatales</taxon>
        <taxon>Gemmataceae</taxon>
        <taxon>Frigoriglobus</taxon>
    </lineage>
</organism>
<name>A0A6M5YTS5_9BACT</name>
<gene>
    <name evidence="1" type="ORF">FTUN_5071</name>
</gene>
<accession>A0A6M5YTS5</accession>
<sequence>MGPRGTQADRAVLVALMLHIYPSADVNLLMLLDPTFDNVRWGTTADDPEPRWMLIDP</sequence>
<dbReference type="KEGG" id="ftj:FTUN_5071"/>
<evidence type="ECO:0000313" key="1">
    <source>
        <dbReference type="EMBL" id="QJW97497.1"/>
    </source>
</evidence>
<evidence type="ECO:0000313" key="2">
    <source>
        <dbReference type="Proteomes" id="UP000503447"/>
    </source>
</evidence>
<dbReference type="AlphaFoldDB" id="A0A6M5YTS5"/>
<keyword evidence="2" id="KW-1185">Reference proteome</keyword>
<dbReference type="Proteomes" id="UP000503447">
    <property type="component" value="Chromosome"/>
</dbReference>